<dbReference type="Pfam" id="PF07816">
    <property type="entry name" value="DUF1645"/>
    <property type="match status" value="1"/>
</dbReference>
<protein>
    <submittedName>
        <fullName evidence="2">Uncharacterized protein</fullName>
    </submittedName>
</protein>
<dbReference type="EMBL" id="JAGYWB010000002">
    <property type="protein sequence ID" value="KAI0528872.1"/>
    <property type="molecule type" value="Genomic_DNA"/>
</dbReference>
<evidence type="ECO:0000313" key="3">
    <source>
        <dbReference type="Proteomes" id="UP000829196"/>
    </source>
</evidence>
<name>A0A8T3CAU2_DENNO</name>
<sequence length="272" mass="30263">MDEELRTRTFTEAPSFVRIGDTVPDSPIVELEVACDDDLPMNDFEFSFTLDESEHDALTTIAGEINSKGQVLPAYPVFNQNLVADSSEASLEQELVEMMGRVALPFEKHDLRSGSASSSSSIDDPTEYCAWTPRSAPLTPDRWRMSQSVGSETSEFRRFRLRDLIVGRSRSDGKEKLMVYSTAEKEIGRGRFGIIPCHSATTAKKAKQEKGKGKGKRNRKEKGKCSEVKEMDVITAHRIYYGKGAAVGRRSFLPYRPGLLGGFFGHGLHSPF</sequence>
<gene>
    <name evidence="2" type="ORF">KFK09_001415</name>
</gene>
<proteinExistence type="predicted"/>
<evidence type="ECO:0000256" key="1">
    <source>
        <dbReference type="SAM" id="MobiDB-lite"/>
    </source>
</evidence>
<dbReference type="InterPro" id="IPR012442">
    <property type="entry name" value="DUF1645_plant"/>
</dbReference>
<evidence type="ECO:0000313" key="2">
    <source>
        <dbReference type="EMBL" id="KAI0528872.1"/>
    </source>
</evidence>
<dbReference type="PANTHER" id="PTHR33095">
    <property type="entry name" value="OS07G0619500 PROTEIN"/>
    <property type="match status" value="1"/>
</dbReference>
<dbReference type="AlphaFoldDB" id="A0A8T3CAU2"/>
<dbReference type="Proteomes" id="UP000829196">
    <property type="component" value="Unassembled WGS sequence"/>
</dbReference>
<organism evidence="2 3">
    <name type="scientific">Dendrobium nobile</name>
    <name type="common">Orchid</name>
    <dbReference type="NCBI Taxonomy" id="94219"/>
    <lineage>
        <taxon>Eukaryota</taxon>
        <taxon>Viridiplantae</taxon>
        <taxon>Streptophyta</taxon>
        <taxon>Embryophyta</taxon>
        <taxon>Tracheophyta</taxon>
        <taxon>Spermatophyta</taxon>
        <taxon>Magnoliopsida</taxon>
        <taxon>Liliopsida</taxon>
        <taxon>Asparagales</taxon>
        <taxon>Orchidaceae</taxon>
        <taxon>Epidendroideae</taxon>
        <taxon>Malaxideae</taxon>
        <taxon>Dendrobiinae</taxon>
        <taxon>Dendrobium</taxon>
    </lineage>
</organism>
<feature type="compositionally biased region" description="Basic residues" evidence="1">
    <location>
        <begin position="213"/>
        <end position="222"/>
    </location>
</feature>
<dbReference type="OrthoDB" id="666789at2759"/>
<dbReference type="PANTHER" id="PTHR33095:SF127">
    <property type="entry name" value="OS05G0578100 PROTEIN"/>
    <property type="match status" value="1"/>
</dbReference>
<reference evidence="2" key="1">
    <citation type="journal article" date="2022" name="Front. Genet.">
        <title>Chromosome-Scale Assembly of the Dendrobium nobile Genome Provides Insights Into the Molecular Mechanism of the Biosynthesis of the Medicinal Active Ingredient of Dendrobium.</title>
        <authorList>
            <person name="Xu Q."/>
            <person name="Niu S.-C."/>
            <person name="Li K.-L."/>
            <person name="Zheng P.-J."/>
            <person name="Zhang X.-J."/>
            <person name="Jia Y."/>
            <person name="Liu Y."/>
            <person name="Niu Y.-X."/>
            <person name="Yu L.-H."/>
            <person name="Chen D.-F."/>
            <person name="Zhang G.-Q."/>
        </authorList>
    </citation>
    <scope>NUCLEOTIDE SEQUENCE</scope>
    <source>
        <tissue evidence="2">Leaf</tissue>
    </source>
</reference>
<accession>A0A8T3CAU2</accession>
<comment type="caution">
    <text evidence="2">The sequence shown here is derived from an EMBL/GenBank/DDBJ whole genome shotgun (WGS) entry which is preliminary data.</text>
</comment>
<feature type="region of interest" description="Disordered" evidence="1">
    <location>
        <begin position="203"/>
        <end position="224"/>
    </location>
</feature>
<keyword evidence="3" id="KW-1185">Reference proteome</keyword>